<evidence type="ECO:0000256" key="4">
    <source>
        <dbReference type="ARBA" id="ARBA00023136"/>
    </source>
</evidence>
<feature type="transmembrane region" description="Helical" evidence="6">
    <location>
        <begin position="211"/>
        <end position="231"/>
    </location>
</feature>
<keyword evidence="3 6" id="KW-1133">Transmembrane helix</keyword>
<dbReference type="InterPro" id="IPR052337">
    <property type="entry name" value="SAT4-like"/>
</dbReference>
<evidence type="ECO:0000256" key="2">
    <source>
        <dbReference type="ARBA" id="ARBA00022692"/>
    </source>
</evidence>
<protein>
    <recommendedName>
        <fullName evidence="7">Rhodopsin domain-containing protein</fullName>
    </recommendedName>
</protein>
<dbReference type="VEuPathDB" id="FungiDB:jhhlp_004898"/>
<dbReference type="Proteomes" id="UP000233524">
    <property type="component" value="Unassembled WGS sequence"/>
</dbReference>
<comment type="similarity">
    <text evidence="5">Belongs to the SAT4 family.</text>
</comment>
<evidence type="ECO:0000256" key="5">
    <source>
        <dbReference type="ARBA" id="ARBA00038359"/>
    </source>
</evidence>
<evidence type="ECO:0000259" key="7">
    <source>
        <dbReference type="Pfam" id="PF20684"/>
    </source>
</evidence>
<dbReference type="PANTHER" id="PTHR33048">
    <property type="entry name" value="PTH11-LIKE INTEGRAL MEMBRANE PROTEIN (AFU_ORTHOLOGUE AFUA_5G11245)"/>
    <property type="match status" value="1"/>
</dbReference>
<dbReference type="Pfam" id="PF20684">
    <property type="entry name" value="Fung_rhodopsin"/>
    <property type="match status" value="1"/>
</dbReference>
<comment type="caution">
    <text evidence="8">The sequence shown here is derived from an EMBL/GenBank/DDBJ whole genome shotgun (WGS) entry which is preliminary data.</text>
</comment>
<sequence length="373" mass="41575">MSTLTTGDDALPPYENVGPLLLALSGVLIFFVVVTCALRLWVRAGIHTLGWDDATMGLVTIIGVIRYALQVVQVVNYGNGQHRPYVDEDDYRMNNQLGWWAQICLFSGICLLKLSIMLLILRMKDSRKLKIVLYTAMAGLIITNFGCIVVLLAECSPVGYWRGADTKCWPPKVRIYSIYFTIAYSILTDFLCSLLPLVVIWKVRIPFKAKIMVGGLMSLGLIATGFGIARASSLGLVTNDLTWAYAIAAIWSNLELYLGIIAANLALSRQIYLYFFRGETTPRDDKYGDRNHYVRSSLSQSKSRANHLTDKLRAGAGDSVIDRAATLIESRRRPSLSRSDGSEVELESGIRKKTEFWISEGDHESQGSSYHAR</sequence>
<feature type="transmembrane region" description="Helical" evidence="6">
    <location>
        <begin position="20"/>
        <end position="42"/>
    </location>
</feature>
<evidence type="ECO:0000313" key="8">
    <source>
        <dbReference type="EMBL" id="PKS08513.1"/>
    </source>
</evidence>
<feature type="transmembrane region" description="Helical" evidence="6">
    <location>
        <begin position="173"/>
        <end position="199"/>
    </location>
</feature>
<feature type="transmembrane region" description="Helical" evidence="6">
    <location>
        <begin position="131"/>
        <end position="153"/>
    </location>
</feature>
<dbReference type="AlphaFoldDB" id="A0A2N3N7U0"/>
<name>A0A2N3N7U0_9PEZI</name>
<evidence type="ECO:0000313" key="9">
    <source>
        <dbReference type="Proteomes" id="UP000233524"/>
    </source>
</evidence>
<dbReference type="InParanoid" id="A0A2N3N7U0"/>
<accession>A0A2N3N7U0</accession>
<organism evidence="8 9">
    <name type="scientific">Lomentospora prolificans</name>
    <dbReference type="NCBI Taxonomy" id="41688"/>
    <lineage>
        <taxon>Eukaryota</taxon>
        <taxon>Fungi</taxon>
        <taxon>Dikarya</taxon>
        <taxon>Ascomycota</taxon>
        <taxon>Pezizomycotina</taxon>
        <taxon>Sordariomycetes</taxon>
        <taxon>Hypocreomycetidae</taxon>
        <taxon>Microascales</taxon>
        <taxon>Microascaceae</taxon>
        <taxon>Lomentospora</taxon>
    </lineage>
</organism>
<dbReference type="OrthoDB" id="5331848at2759"/>
<gene>
    <name evidence="8" type="ORF">jhhlp_004898</name>
</gene>
<keyword evidence="4 6" id="KW-0472">Membrane</keyword>
<feature type="domain" description="Rhodopsin" evidence="7">
    <location>
        <begin position="38"/>
        <end position="271"/>
    </location>
</feature>
<keyword evidence="2 6" id="KW-0812">Transmembrane</keyword>
<dbReference type="EMBL" id="NLAX01000095">
    <property type="protein sequence ID" value="PKS08513.1"/>
    <property type="molecule type" value="Genomic_DNA"/>
</dbReference>
<proteinExistence type="inferred from homology"/>
<evidence type="ECO:0000256" key="3">
    <source>
        <dbReference type="ARBA" id="ARBA00022989"/>
    </source>
</evidence>
<keyword evidence="9" id="KW-1185">Reference proteome</keyword>
<feature type="transmembrane region" description="Helical" evidence="6">
    <location>
        <begin position="54"/>
        <end position="77"/>
    </location>
</feature>
<feature type="transmembrane region" description="Helical" evidence="6">
    <location>
        <begin position="97"/>
        <end position="119"/>
    </location>
</feature>
<comment type="subcellular location">
    <subcellularLocation>
        <location evidence="1">Membrane</location>
        <topology evidence="1">Multi-pass membrane protein</topology>
    </subcellularLocation>
</comment>
<reference evidence="8 9" key="1">
    <citation type="journal article" date="2017" name="G3 (Bethesda)">
        <title>First Draft Genome Sequence of the Pathogenic Fungus Lomentospora prolificans (Formerly Scedosporium prolificans).</title>
        <authorList>
            <person name="Luo R."/>
            <person name="Zimin A."/>
            <person name="Workman R."/>
            <person name="Fan Y."/>
            <person name="Pertea G."/>
            <person name="Grossman N."/>
            <person name="Wear M.P."/>
            <person name="Jia B."/>
            <person name="Miller H."/>
            <person name="Casadevall A."/>
            <person name="Timp W."/>
            <person name="Zhang S.X."/>
            <person name="Salzberg S.L."/>
        </authorList>
    </citation>
    <scope>NUCLEOTIDE SEQUENCE [LARGE SCALE GENOMIC DNA]</scope>
    <source>
        <strain evidence="8 9">JHH-5317</strain>
    </source>
</reference>
<evidence type="ECO:0000256" key="1">
    <source>
        <dbReference type="ARBA" id="ARBA00004141"/>
    </source>
</evidence>
<dbReference type="InterPro" id="IPR049326">
    <property type="entry name" value="Rhodopsin_dom_fungi"/>
</dbReference>
<feature type="transmembrane region" description="Helical" evidence="6">
    <location>
        <begin position="243"/>
        <end position="267"/>
    </location>
</feature>
<dbReference type="STRING" id="41688.A0A2N3N7U0"/>
<evidence type="ECO:0000256" key="6">
    <source>
        <dbReference type="SAM" id="Phobius"/>
    </source>
</evidence>
<dbReference type="GO" id="GO:0016020">
    <property type="term" value="C:membrane"/>
    <property type="evidence" value="ECO:0007669"/>
    <property type="project" value="UniProtKB-SubCell"/>
</dbReference>
<dbReference type="PANTHER" id="PTHR33048:SF96">
    <property type="entry name" value="INTEGRAL MEMBRANE PROTEIN"/>
    <property type="match status" value="1"/>
</dbReference>